<dbReference type="PROSITE" id="PS00138">
    <property type="entry name" value="SUBTILASE_SER"/>
    <property type="match status" value="1"/>
</dbReference>
<dbReference type="SUPFAM" id="SSF63446">
    <property type="entry name" value="Type I dockerin domain"/>
    <property type="match status" value="1"/>
</dbReference>
<dbReference type="GO" id="GO:0004553">
    <property type="term" value="F:hydrolase activity, hydrolyzing O-glycosyl compounds"/>
    <property type="evidence" value="ECO:0007669"/>
    <property type="project" value="InterPro"/>
</dbReference>
<dbReference type="Pfam" id="PF07593">
    <property type="entry name" value="UnbV_ASPIC"/>
    <property type="match status" value="1"/>
</dbReference>
<dbReference type="Gene3D" id="1.10.1330.10">
    <property type="entry name" value="Dockerin domain"/>
    <property type="match status" value="1"/>
</dbReference>
<evidence type="ECO:0000256" key="3">
    <source>
        <dbReference type="ARBA" id="ARBA00022801"/>
    </source>
</evidence>
<dbReference type="PROSITE" id="PS51766">
    <property type="entry name" value="DOCKERIN"/>
    <property type="match status" value="1"/>
</dbReference>
<evidence type="ECO:0000313" key="7">
    <source>
        <dbReference type="Proteomes" id="UP000051861"/>
    </source>
</evidence>
<dbReference type="InterPro" id="IPR000209">
    <property type="entry name" value="Peptidase_S8/S53_dom"/>
</dbReference>
<dbReference type="Gene3D" id="2.130.10.130">
    <property type="entry name" value="Integrin alpha, N-terminal"/>
    <property type="match status" value="1"/>
</dbReference>
<dbReference type="PANTHER" id="PTHR16026:SF0">
    <property type="entry name" value="CARTILAGE ACIDIC PROTEIN 1"/>
    <property type="match status" value="1"/>
</dbReference>
<sequence>MCDLEYGWNYNHADLTKAIGSQINPNPIFYPVNADTNHGTAVIGELVSDNNGWGTTGICYGSSLKTCGTVYPNSTTWNVPGAMAYAIDSLSAGDVILLEQQWDYYYPAGGYIPIEWWLNYSPNPQTFNGVYAAIGNAIANGGGNGYVNTDYLTWFGNSGAIIVGAGGAYPGGTWPQGDLEKLPFSSYGRRFDLQGWGENVTTTGYGNLYSAEGYNYWYRRDFDGTSSASPVVAGAVACCVGYWKANISANPASPHYVRTILINTGTPQAVPQTGKIGPRPDLQATFTAFNAEWVDLTYPPLGEDTSYSSGVAWGDYDGDGDLDVYLTHGGYPNELFRNEGRGVFVDATSGPLGDSDFGLGVAWGDYDNDGDLDLYLANCFTANKLFRNEGGGSFIDATSGPLGDAACGTGVAWGDFDNDGDLDIYLVNDGSANKLFRNDGGGAFVDATGGPLGDPGNGTAVACGDYDNDNDLDIYIVNVGNANKLLRNEGNLVFVDATAGPLGDALNGRGVDWGDYDNDGDLDLYFANAYAGNKLLRNDGGGSFVDVTSGPLADGGNAKGVAWGDYDNDGDLDLFLAKGDGAILGPNRLLRNDGGGSFVDATSGALSDSGMWSGSALGDMDNDGDLDLYVGNLSGPNKLFLNQIGSTKHWLHVNLVGTVSNKSAIGARVRVVSGGLSQIREISGGSGYLSQNSLTAEFGLGSATQADTVEVRWPSGQADTMTAVSVDIMLQIYEGGFIRGDANGDGVINSADIVYLIDYLFKGGPAPNPLWVGDANSDGTINSADVVYLINYLFKGGPPPACP</sequence>
<dbReference type="SUPFAM" id="SSF69318">
    <property type="entry name" value="Integrin alpha N-terminal domain"/>
    <property type="match status" value="1"/>
</dbReference>
<protein>
    <recommendedName>
        <fullName evidence="5">Dockerin domain-containing protein</fullName>
    </recommendedName>
</protein>
<dbReference type="InterPro" id="IPR011519">
    <property type="entry name" value="UnbV_ASPIC"/>
</dbReference>
<gene>
    <name evidence="6" type="ORF">AMJ44_10005</name>
</gene>
<dbReference type="PROSITE" id="PS00018">
    <property type="entry name" value="EF_HAND_1"/>
    <property type="match status" value="2"/>
</dbReference>
<dbReference type="EMBL" id="LIZX01000112">
    <property type="protein sequence ID" value="KPJ65533.1"/>
    <property type="molecule type" value="Genomic_DNA"/>
</dbReference>
<accession>A0A0S7XSQ4</accession>
<keyword evidence="2" id="KW-0732">Signal</keyword>
<evidence type="ECO:0000256" key="1">
    <source>
        <dbReference type="ARBA" id="ARBA00022670"/>
    </source>
</evidence>
<dbReference type="GO" id="GO:0004252">
    <property type="term" value="F:serine-type endopeptidase activity"/>
    <property type="evidence" value="ECO:0007669"/>
    <property type="project" value="InterPro"/>
</dbReference>
<name>A0A0S7XSQ4_UNCSA</name>
<dbReference type="InterPro" id="IPR036439">
    <property type="entry name" value="Dockerin_dom_sf"/>
</dbReference>
<evidence type="ECO:0000256" key="2">
    <source>
        <dbReference type="ARBA" id="ARBA00022729"/>
    </source>
</evidence>
<evidence type="ECO:0000259" key="5">
    <source>
        <dbReference type="PROSITE" id="PS51766"/>
    </source>
</evidence>
<dbReference type="Gene3D" id="3.40.50.200">
    <property type="entry name" value="Peptidase S8/S53 domain"/>
    <property type="match status" value="1"/>
</dbReference>
<reference evidence="6 7" key="1">
    <citation type="journal article" date="2015" name="Microbiome">
        <title>Genomic resolution of linkages in carbon, nitrogen, and sulfur cycling among widespread estuary sediment bacteria.</title>
        <authorList>
            <person name="Baker B.J."/>
            <person name="Lazar C.S."/>
            <person name="Teske A.P."/>
            <person name="Dick G.J."/>
        </authorList>
    </citation>
    <scope>NUCLEOTIDE SEQUENCE [LARGE SCALE GENOMIC DNA]</scope>
    <source>
        <strain evidence="6">DG_54_3</strain>
    </source>
</reference>
<dbReference type="Pfam" id="PF00404">
    <property type="entry name" value="Dockerin_1"/>
    <property type="match status" value="1"/>
</dbReference>
<dbReference type="InterPro" id="IPR027039">
    <property type="entry name" value="Crtac1"/>
</dbReference>
<feature type="domain" description="Dockerin" evidence="5">
    <location>
        <begin position="735"/>
        <end position="801"/>
    </location>
</feature>
<dbReference type="GO" id="GO:0000272">
    <property type="term" value="P:polysaccharide catabolic process"/>
    <property type="evidence" value="ECO:0007669"/>
    <property type="project" value="InterPro"/>
</dbReference>
<dbReference type="InterPro" id="IPR016134">
    <property type="entry name" value="Dockerin_dom"/>
</dbReference>
<proteinExistence type="predicted"/>
<evidence type="ECO:0000313" key="6">
    <source>
        <dbReference type="EMBL" id="KPJ65533.1"/>
    </source>
</evidence>
<dbReference type="SUPFAM" id="SSF52743">
    <property type="entry name" value="Subtilisin-like"/>
    <property type="match status" value="1"/>
</dbReference>
<dbReference type="InterPro" id="IPR036852">
    <property type="entry name" value="Peptidase_S8/S53_dom_sf"/>
</dbReference>
<keyword evidence="3" id="KW-0378">Hydrolase</keyword>
<dbReference type="PANTHER" id="PTHR16026">
    <property type="entry name" value="CARTILAGE ACIDIC PROTEIN 1"/>
    <property type="match status" value="1"/>
</dbReference>
<dbReference type="InterPro" id="IPR023828">
    <property type="entry name" value="Peptidase_S8_Ser-AS"/>
</dbReference>
<dbReference type="GO" id="GO:0006508">
    <property type="term" value="P:proteolysis"/>
    <property type="evidence" value="ECO:0007669"/>
    <property type="project" value="UniProtKB-KW"/>
</dbReference>
<dbReference type="Pfam" id="PF13517">
    <property type="entry name" value="FG-GAP_3"/>
    <property type="match status" value="2"/>
</dbReference>
<keyword evidence="1" id="KW-0645">Protease</keyword>
<organism evidence="6 7">
    <name type="scientific">candidate division WOR-1 bacterium DG_54_3</name>
    <dbReference type="NCBI Taxonomy" id="1703775"/>
    <lineage>
        <taxon>Bacteria</taxon>
        <taxon>Bacillati</taxon>
        <taxon>Saganbacteria</taxon>
    </lineage>
</organism>
<dbReference type="AlphaFoldDB" id="A0A0S7XSQ4"/>
<dbReference type="PATRIC" id="fig|1703775.3.peg.583"/>
<dbReference type="InterPro" id="IPR002105">
    <property type="entry name" value="Dockerin_1_rpt"/>
</dbReference>
<keyword evidence="4" id="KW-0720">Serine protease</keyword>
<dbReference type="InterPro" id="IPR018247">
    <property type="entry name" value="EF_Hand_1_Ca_BS"/>
</dbReference>
<dbReference type="Pfam" id="PF00082">
    <property type="entry name" value="Peptidase_S8"/>
    <property type="match status" value="1"/>
</dbReference>
<evidence type="ECO:0000256" key="4">
    <source>
        <dbReference type="ARBA" id="ARBA00022825"/>
    </source>
</evidence>
<dbReference type="Proteomes" id="UP000051861">
    <property type="component" value="Unassembled WGS sequence"/>
</dbReference>
<dbReference type="CDD" id="cd14256">
    <property type="entry name" value="Dockerin_I"/>
    <property type="match status" value="1"/>
</dbReference>
<dbReference type="InterPro" id="IPR028994">
    <property type="entry name" value="Integrin_alpha_N"/>
</dbReference>
<dbReference type="InterPro" id="IPR013517">
    <property type="entry name" value="FG-GAP"/>
</dbReference>
<comment type="caution">
    <text evidence="6">The sequence shown here is derived from an EMBL/GenBank/DDBJ whole genome shotgun (WGS) entry which is preliminary data.</text>
</comment>